<comment type="caution">
    <text evidence="3">The sequence shown here is derived from an EMBL/GenBank/DDBJ whole genome shotgun (WGS) entry which is preliminary data.</text>
</comment>
<reference evidence="3 4" key="1">
    <citation type="journal article" date="2019" name="Microorganisms">
        <title>Systematic Affiliation and Genome Analysis of Subtercola vilae DB165(T) with Particular Emphasis on Cold Adaptation of an Isolate from a High-Altitude Cold Volcano Lake.</title>
        <authorList>
            <person name="Villalobos A.S."/>
            <person name="Wiese J."/>
            <person name="Imhoff J.F."/>
            <person name="Dorador C."/>
            <person name="Keller A."/>
            <person name="Hentschel U."/>
        </authorList>
    </citation>
    <scope>NUCLEOTIDE SEQUENCE [LARGE SCALE GENOMIC DNA]</scope>
    <source>
        <strain evidence="3 4">DB165</strain>
    </source>
</reference>
<evidence type="ECO:0000256" key="1">
    <source>
        <dbReference type="SAM" id="SignalP"/>
    </source>
</evidence>
<keyword evidence="1" id="KW-0732">Signal</keyword>
<dbReference type="Proteomes" id="UP000306192">
    <property type="component" value="Unassembled WGS sequence"/>
</dbReference>
<sequence length="182" mass="18258">MDDVARNPSEPKAGVSRRYVVAAATAAFALAGAVLPMPAPAQAAEITPAPTRKPVVLSFTVAALRQLGGYKTVAIDDRTTIVGELVADGGTVTAGTIHGSGTVLSLPQRGDNSHASFTTQLLSFSDGSDTITATGLLRHDGTGTFTITGGSGRYSGATGSYSAVLHPNTGGSGTGTLTITLN</sequence>
<feature type="chain" id="PRO_5021017657" description="Allene oxide cyclase barrel-like domain-containing protein" evidence="1">
    <location>
        <begin position="44"/>
        <end position="182"/>
    </location>
</feature>
<dbReference type="RefSeq" id="WP_136643424.1">
    <property type="nucleotide sequence ID" value="NZ_QYRT01000046.1"/>
</dbReference>
<protein>
    <recommendedName>
        <fullName evidence="2">Allene oxide cyclase barrel-like domain-containing protein</fullName>
    </recommendedName>
</protein>
<name>A0A4T2BIN5_9MICO</name>
<dbReference type="GO" id="GO:0016853">
    <property type="term" value="F:isomerase activity"/>
    <property type="evidence" value="ECO:0007669"/>
    <property type="project" value="InterPro"/>
</dbReference>
<dbReference type="PROSITE" id="PS51318">
    <property type="entry name" value="TAT"/>
    <property type="match status" value="1"/>
</dbReference>
<dbReference type="Gene3D" id="2.40.480.10">
    <property type="entry name" value="Allene oxide cyclase-like"/>
    <property type="match status" value="1"/>
</dbReference>
<evidence type="ECO:0000313" key="4">
    <source>
        <dbReference type="Proteomes" id="UP000306192"/>
    </source>
</evidence>
<dbReference type="EMBL" id="QYRT01000046">
    <property type="protein sequence ID" value="TIH31217.1"/>
    <property type="molecule type" value="Genomic_DNA"/>
</dbReference>
<evidence type="ECO:0000313" key="3">
    <source>
        <dbReference type="EMBL" id="TIH31217.1"/>
    </source>
</evidence>
<accession>A0A4T2BIN5</accession>
<dbReference type="Pfam" id="PF18678">
    <property type="entry name" value="AOC_like"/>
    <property type="match status" value="1"/>
</dbReference>
<feature type="signal peptide" evidence="1">
    <location>
        <begin position="1"/>
        <end position="43"/>
    </location>
</feature>
<dbReference type="InterPro" id="IPR041013">
    <property type="entry name" value="AOC-like"/>
</dbReference>
<proteinExistence type="predicted"/>
<evidence type="ECO:0000259" key="2">
    <source>
        <dbReference type="Pfam" id="PF18678"/>
    </source>
</evidence>
<dbReference type="AlphaFoldDB" id="A0A4T2BIN5"/>
<keyword evidence="4" id="KW-1185">Reference proteome</keyword>
<dbReference type="GO" id="GO:0017000">
    <property type="term" value="P:antibiotic biosynthetic process"/>
    <property type="evidence" value="ECO:0007669"/>
    <property type="project" value="InterPro"/>
</dbReference>
<dbReference type="InterPro" id="IPR044859">
    <property type="entry name" value="Allene_oxi_cyc_Dirigent"/>
</dbReference>
<gene>
    <name evidence="3" type="ORF">D4765_16580</name>
</gene>
<feature type="domain" description="Allene oxide cyclase barrel-like" evidence="2">
    <location>
        <begin position="72"/>
        <end position="162"/>
    </location>
</feature>
<organism evidence="3 4">
    <name type="scientific">Subtercola vilae</name>
    <dbReference type="NCBI Taxonomy" id="2056433"/>
    <lineage>
        <taxon>Bacteria</taxon>
        <taxon>Bacillati</taxon>
        <taxon>Actinomycetota</taxon>
        <taxon>Actinomycetes</taxon>
        <taxon>Micrococcales</taxon>
        <taxon>Microbacteriaceae</taxon>
        <taxon>Subtercola</taxon>
    </lineage>
</organism>
<dbReference type="InterPro" id="IPR006311">
    <property type="entry name" value="TAT_signal"/>
</dbReference>